<evidence type="ECO:0000313" key="3">
    <source>
        <dbReference type="Proteomes" id="UP000002051"/>
    </source>
</evidence>
<organism evidence="1 3">
    <name type="scientific">Medicago truncatula</name>
    <name type="common">Barrel medic</name>
    <name type="synonym">Medicago tribuloides</name>
    <dbReference type="NCBI Taxonomy" id="3880"/>
    <lineage>
        <taxon>Eukaryota</taxon>
        <taxon>Viridiplantae</taxon>
        <taxon>Streptophyta</taxon>
        <taxon>Embryophyta</taxon>
        <taxon>Tracheophyta</taxon>
        <taxon>Spermatophyta</taxon>
        <taxon>Magnoliopsida</taxon>
        <taxon>eudicotyledons</taxon>
        <taxon>Gunneridae</taxon>
        <taxon>Pentapetalae</taxon>
        <taxon>rosids</taxon>
        <taxon>fabids</taxon>
        <taxon>Fabales</taxon>
        <taxon>Fabaceae</taxon>
        <taxon>Papilionoideae</taxon>
        <taxon>50 kb inversion clade</taxon>
        <taxon>NPAAA clade</taxon>
        <taxon>Hologalegina</taxon>
        <taxon>IRL clade</taxon>
        <taxon>Trifolieae</taxon>
        <taxon>Medicago</taxon>
    </lineage>
</organism>
<gene>
    <name evidence="1" type="ordered locus">MTR_4g116385</name>
</gene>
<dbReference type="AlphaFoldDB" id="A0A072UR43"/>
<evidence type="ECO:0000313" key="1">
    <source>
        <dbReference type="EMBL" id="KEH32157.1"/>
    </source>
</evidence>
<reference evidence="1 3" key="2">
    <citation type="journal article" date="2014" name="BMC Genomics">
        <title>An improved genome release (version Mt4.0) for the model legume Medicago truncatula.</title>
        <authorList>
            <person name="Tang H."/>
            <person name="Krishnakumar V."/>
            <person name="Bidwell S."/>
            <person name="Rosen B."/>
            <person name="Chan A."/>
            <person name="Zhou S."/>
            <person name="Gentzbittel L."/>
            <person name="Childs K.L."/>
            <person name="Yandell M."/>
            <person name="Gundlach H."/>
            <person name="Mayer K.F."/>
            <person name="Schwartz D.C."/>
            <person name="Town C.D."/>
        </authorList>
    </citation>
    <scope>GENOME REANNOTATION</scope>
    <source>
        <strain evidence="1">A17</strain>
        <strain evidence="2 3">cv. Jemalong A17</strain>
    </source>
</reference>
<name>A0A072UR43_MEDTR</name>
<dbReference type="HOGENOM" id="CLU_2402989_0_0_1"/>
<sequence>MYGQHSRVQAASYFSALRAFHTSERCGTYNTQLAIEIQISYSATLKVEYLNYSKLMEKHVSDKEKPMILLQRSVKKLHFGSWEEKQAAASKGY</sequence>
<protein>
    <submittedName>
        <fullName evidence="1 2">Uncharacterized protein</fullName>
    </submittedName>
</protein>
<dbReference type="EMBL" id="CM001220">
    <property type="protein sequence ID" value="KEH32157.1"/>
    <property type="molecule type" value="Genomic_DNA"/>
</dbReference>
<evidence type="ECO:0000313" key="2">
    <source>
        <dbReference type="EnsemblPlants" id="KEH32157"/>
    </source>
</evidence>
<proteinExistence type="predicted"/>
<keyword evidence="3" id="KW-1185">Reference proteome</keyword>
<accession>A0A072UR43</accession>
<dbReference type="Proteomes" id="UP000002051">
    <property type="component" value="Chromosome 4"/>
</dbReference>
<dbReference type="EnsemblPlants" id="KEH32157">
    <property type="protein sequence ID" value="KEH32157"/>
    <property type="gene ID" value="MTR_4g116385"/>
</dbReference>
<reference evidence="1 3" key="1">
    <citation type="journal article" date="2011" name="Nature">
        <title>The Medicago genome provides insight into the evolution of rhizobial symbioses.</title>
        <authorList>
            <person name="Young N.D."/>
            <person name="Debelle F."/>
            <person name="Oldroyd G.E."/>
            <person name="Geurts R."/>
            <person name="Cannon S.B."/>
            <person name="Udvardi M.K."/>
            <person name="Benedito V.A."/>
            <person name="Mayer K.F."/>
            <person name="Gouzy J."/>
            <person name="Schoof H."/>
            <person name="Van de Peer Y."/>
            <person name="Proost S."/>
            <person name="Cook D.R."/>
            <person name="Meyers B.C."/>
            <person name="Spannagl M."/>
            <person name="Cheung F."/>
            <person name="De Mita S."/>
            <person name="Krishnakumar V."/>
            <person name="Gundlach H."/>
            <person name="Zhou S."/>
            <person name="Mudge J."/>
            <person name="Bharti A.K."/>
            <person name="Murray J.D."/>
            <person name="Naoumkina M.A."/>
            <person name="Rosen B."/>
            <person name="Silverstein K.A."/>
            <person name="Tang H."/>
            <person name="Rombauts S."/>
            <person name="Zhao P.X."/>
            <person name="Zhou P."/>
            <person name="Barbe V."/>
            <person name="Bardou P."/>
            <person name="Bechner M."/>
            <person name="Bellec A."/>
            <person name="Berger A."/>
            <person name="Berges H."/>
            <person name="Bidwell S."/>
            <person name="Bisseling T."/>
            <person name="Choisne N."/>
            <person name="Couloux A."/>
            <person name="Denny R."/>
            <person name="Deshpande S."/>
            <person name="Dai X."/>
            <person name="Doyle J.J."/>
            <person name="Dudez A.M."/>
            <person name="Farmer A.D."/>
            <person name="Fouteau S."/>
            <person name="Franken C."/>
            <person name="Gibelin C."/>
            <person name="Gish J."/>
            <person name="Goldstein S."/>
            <person name="Gonzalez A.J."/>
            <person name="Green P.J."/>
            <person name="Hallab A."/>
            <person name="Hartog M."/>
            <person name="Hua A."/>
            <person name="Humphray S.J."/>
            <person name="Jeong D.H."/>
            <person name="Jing Y."/>
            <person name="Jocker A."/>
            <person name="Kenton S.M."/>
            <person name="Kim D.J."/>
            <person name="Klee K."/>
            <person name="Lai H."/>
            <person name="Lang C."/>
            <person name="Lin S."/>
            <person name="Macmil S.L."/>
            <person name="Magdelenat G."/>
            <person name="Matthews L."/>
            <person name="McCorrison J."/>
            <person name="Monaghan E.L."/>
            <person name="Mun J.H."/>
            <person name="Najar F.Z."/>
            <person name="Nicholson C."/>
            <person name="Noirot C."/>
            <person name="O'Bleness M."/>
            <person name="Paule C.R."/>
            <person name="Poulain J."/>
            <person name="Prion F."/>
            <person name="Qin B."/>
            <person name="Qu C."/>
            <person name="Retzel E.F."/>
            <person name="Riddle C."/>
            <person name="Sallet E."/>
            <person name="Samain S."/>
            <person name="Samson N."/>
            <person name="Sanders I."/>
            <person name="Saurat O."/>
            <person name="Scarpelli C."/>
            <person name="Schiex T."/>
            <person name="Segurens B."/>
            <person name="Severin A.J."/>
            <person name="Sherrier D.J."/>
            <person name="Shi R."/>
            <person name="Sims S."/>
            <person name="Singer S.R."/>
            <person name="Sinharoy S."/>
            <person name="Sterck L."/>
            <person name="Viollet A."/>
            <person name="Wang B.B."/>
            <person name="Wang K."/>
            <person name="Wang M."/>
            <person name="Wang X."/>
            <person name="Warfsmann J."/>
            <person name="Weissenbach J."/>
            <person name="White D.D."/>
            <person name="White J.D."/>
            <person name="Wiley G.B."/>
            <person name="Wincker P."/>
            <person name="Xing Y."/>
            <person name="Yang L."/>
            <person name="Yao Z."/>
            <person name="Ying F."/>
            <person name="Zhai J."/>
            <person name="Zhou L."/>
            <person name="Zuber A."/>
            <person name="Denarie J."/>
            <person name="Dixon R.A."/>
            <person name="May G.D."/>
            <person name="Schwartz D.C."/>
            <person name="Rogers J."/>
            <person name="Quetier F."/>
            <person name="Town C.D."/>
            <person name="Roe B.A."/>
        </authorList>
    </citation>
    <scope>NUCLEOTIDE SEQUENCE [LARGE SCALE GENOMIC DNA]</scope>
    <source>
        <strain evidence="1">A17</strain>
        <strain evidence="2 3">cv. Jemalong A17</strain>
    </source>
</reference>
<reference evidence="2" key="3">
    <citation type="submission" date="2015-04" db="UniProtKB">
        <authorList>
            <consortium name="EnsemblPlants"/>
        </authorList>
    </citation>
    <scope>IDENTIFICATION</scope>
    <source>
        <strain evidence="2">cv. Jemalong A17</strain>
    </source>
</reference>